<evidence type="ECO:0000256" key="4">
    <source>
        <dbReference type="ARBA" id="ARBA00022759"/>
    </source>
</evidence>
<protein>
    <recommendedName>
        <fullName evidence="6">Putative mRNA interferase YoeB</fullName>
    </recommendedName>
</protein>
<dbReference type="Proteomes" id="UP000028186">
    <property type="component" value="Chromosome I"/>
</dbReference>
<dbReference type="Gene3D" id="3.30.2310.20">
    <property type="entry name" value="RelE-like"/>
    <property type="match status" value="1"/>
</dbReference>
<gene>
    <name evidence="7" type="ORF">RG1141_CH26570</name>
</gene>
<dbReference type="GO" id="GO:0006401">
    <property type="term" value="P:RNA catabolic process"/>
    <property type="evidence" value="ECO:0007669"/>
    <property type="project" value="InterPro"/>
</dbReference>
<dbReference type="eggNOG" id="COG4115">
    <property type="taxonomic scope" value="Bacteria"/>
</dbReference>
<keyword evidence="2" id="KW-1277">Toxin-antitoxin system</keyword>
<evidence type="ECO:0000313" key="7">
    <source>
        <dbReference type="EMBL" id="CDN54994.1"/>
    </source>
</evidence>
<dbReference type="EMBL" id="HG938355">
    <property type="protein sequence ID" value="CDN54994.1"/>
    <property type="molecule type" value="Genomic_DNA"/>
</dbReference>
<dbReference type="GO" id="GO:0004519">
    <property type="term" value="F:endonuclease activity"/>
    <property type="evidence" value="ECO:0007669"/>
    <property type="project" value="UniProtKB-KW"/>
</dbReference>
<evidence type="ECO:0000256" key="5">
    <source>
        <dbReference type="ARBA" id="ARBA00022801"/>
    </source>
</evidence>
<organism evidence="7 8">
    <name type="scientific">Neorhizobium galegae bv. officinalis bv. officinalis str. HAMBI 1141</name>
    <dbReference type="NCBI Taxonomy" id="1028801"/>
    <lineage>
        <taxon>Bacteria</taxon>
        <taxon>Pseudomonadati</taxon>
        <taxon>Pseudomonadota</taxon>
        <taxon>Alphaproteobacteria</taxon>
        <taxon>Hyphomicrobiales</taxon>
        <taxon>Rhizobiaceae</taxon>
        <taxon>Rhizobium/Agrobacterium group</taxon>
        <taxon>Neorhizobium</taxon>
    </lineage>
</organism>
<dbReference type="AlphaFoldDB" id="A0A068TA66"/>
<evidence type="ECO:0000256" key="1">
    <source>
        <dbReference type="ARBA" id="ARBA00008172"/>
    </source>
</evidence>
<dbReference type="HOGENOM" id="CLU_169492_2_2_5"/>
<dbReference type="Pfam" id="PF06769">
    <property type="entry name" value="YoeB_toxin"/>
    <property type="match status" value="1"/>
</dbReference>
<evidence type="ECO:0000256" key="3">
    <source>
        <dbReference type="ARBA" id="ARBA00022722"/>
    </source>
</evidence>
<evidence type="ECO:0000313" key="8">
    <source>
        <dbReference type="Proteomes" id="UP000028186"/>
    </source>
</evidence>
<dbReference type="NCBIfam" id="TIGR02116">
    <property type="entry name" value="toxin_Txe_YoeB"/>
    <property type="match status" value="1"/>
</dbReference>
<dbReference type="PATRIC" id="fig|1028801.3.peg.2704"/>
<dbReference type="InterPro" id="IPR009614">
    <property type="entry name" value="YoeB_toxin"/>
</dbReference>
<evidence type="ECO:0000256" key="2">
    <source>
        <dbReference type="ARBA" id="ARBA00022649"/>
    </source>
</evidence>
<dbReference type="PANTHER" id="PTHR38039:SF1">
    <property type="entry name" value="TOXIN YOEB"/>
    <property type="match status" value="1"/>
</dbReference>
<dbReference type="PANTHER" id="PTHR38039">
    <property type="entry name" value="TOXIN YOEB"/>
    <property type="match status" value="1"/>
</dbReference>
<sequence length="94" mass="11371">MPPGKAYLLVWEPEGWREYVSWQETDPKMVGRINELIRDTLRHPFEGIGKPEPLRNQLKGQWSRRITQEHRLVYRVENSSDQPRLIILQCRFHY</sequence>
<reference evidence="8" key="1">
    <citation type="journal article" date="2014" name="BMC Genomics">
        <title>Genome sequencing of two Neorhizobium galegae strains reveals a noeT gene responsible for the unusual acetylation of the nodulation factors.</title>
        <authorList>
            <person name="Osterman J."/>
            <person name="Marsh J."/>
            <person name="Laine P.K."/>
            <person name="Zeng Z."/>
            <person name="Alatalo E."/>
            <person name="Sullivan J.T."/>
            <person name="Young J.P."/>
            <person name="Thomas-Oates J."/>
            <person name="Paulin L."/>
            <person name="Lindstrom K."/>
        </authorList>
    </citation>
    <scope>NUCLEOTIDE SEQUENCE [LARGE SCALE GENOMIC DNA]</scope>
    <source>
        <strain evidence="8">HAMBI 1141</strain>
    </source>
</reference>
<dbReference type="GO" id="GO:0016787">
    <property type="term" value="F:hydrolase activity"/>
    <property type="evidence" value="ECO:0007669"/>
    <property type="project" value="UniProtKB-KW"/>
</dbReference>
<accession>A0A068TA66</accession>
<dbReference type="GO" id="GO:0098795">
    <property type="term" value="P:global gene silencing by mRNA cleavage"/>
    <property type="evidence" value="ECO:0007669"/>
    <property type="project" value="TreeGrafter"/>
</dbReference>
<keyword evidence="3" id="KW-0540">Nuclease</keyword>
<comment type="similarity">
    <text evidence="1">Belongs to the YoeB family.</text>
</comment>
<dbReference type="KEGG" id="ngl:RG1141_CH26570"/>
<proteinExistence type="inferred from homology"/>
<keyword evidence="4" id="KW-0255">Endonuclease</keyword>
<dbReference type="InterPro" id="IPR035093">
    <property type="entry name" value="RelE/ParE_toxin_dom_sf"/>
</dbReference>
<keyword evidence="5" id="KW-0378">Hydrolase</keyword>
<dbReference type="RefSeq" id="WP_038544443.1">
    <property type="nucleotide sequence ID" value="NZ_HG938355.1"/>
</dbReference>
<evidence type="ECO:0000256" key="6">
    <source>
        <dbReference type="ARBA" id="ARBA00030388"/>
    </source>
</evidence>
<dbReference type="SUPFAM" id="SSF143011">
    <property type="entry name" value="RelE-like"/>
    <property type="match status" value="1"/>
</dbReference>
<name>A0A068TA66_NEOGA</name>